<accession>A0A0F5VJT3</accession>
<evidence type="ECO:0000256" key="2">
    <source>
        <dbReference type="ARBA" id="ARBA00022801"/>
    </source>
</evidence>
<comment type="function">
    <text evidence="3">Catalyzes the hydrolytic cleavage of a subset of L-isoaspartyl (L-beta-aspartyl) dipeptides. Used to degrade proteins damaged by L-isoaspartyl residues formation.</text>
</comment>
<dbReference type="GO" id="GO:0008448">
    <property type="term" value="F:N-acetylglucosamine-6-phosphate deacetylase activity"/>
    <property type="evidence" value="ECO:0007669"/>
    <property type="project" value="TreeGrafter"/>
</dbReference>
<reference evidence="8 9" key="1">
    <citation type="submission" date="2014-12" db="EMBL/GenBank/DDBJ databases">
        <title>Mercury Reductase activity and rhizosphere competence traits in the genome of root associated Photobacterium halotolerans MELD1.</title>
        <authorList>
            <person name="Mathew D.C."/>
            <person name="Huang C.-C."/>
        </authorList>
    </citation>
    <scope>NUCLEOTIDE SEQUENCE [LARGE SCALE GENOMIC DNA]</scope>
    <source>
        <strain evidence="8 9">MELD1</strain>
    </source>
</reference>
<dbReference type="PATRIC" id="fig|265726.11.peg.620"/>
<keyword evidence="9" id="KW-1185">Reference proteome</keyword>
<feature type="binding site" evidence="5">
    <location>
        <position position="130"/>
    </location>
    <ligand>
        <name>substrate</name>
    </ligand>
</feature>
<evidence type="ECO:0000313" key="8">
    <source>
        <dbReference type="EMBL" id="KKD01745.1"/>
    </source>
</evidence>
<comment type="caution">
    <text evidence="8">The sequence shown here is derived from an EMBL/GenBank/DDBJ whole genome shotgun (WGS) entry which is preliminary data.</text>
</comment>
<dbReference type="GO" id="GO:0046872">
    <property type="term" value="F:metal ion binding"/>
    <property type="evidence" value="ECO:0007669"/>
    <property type="project" value="UniProtKB-KW"/>
</dbReference>
<dbReference type="InterPro" id="IPR032466">
    <property type="entry name" value="Metal_Hydrolase"/>
</dbReference>
<name>A0A0F5VJT3_9GAMM</name>
<evidence type="ECO:0000256" key="4">
    <source>
        <dbReference type="PIRSR" id="PIRSR001238-1"/>
    </source>
</evidence>
<comment type="similarity">
    <text evidence="3">Belongs to the peptidase M38 family.</text>
</comment>
<dbReference type="EC" id="3.4.19.-" evidence="3"/>
<gene>
    <name evidence="8" type="ORF">KY46_02870</name>
</gene>
<evidence type="ECO:0000256" key="5">
    <source>
        <dbReference type="PIRSR" id="PIRSR001238-2"/>
    </source>
</evidence>
<proteinExistence type="inferred from homology"/>
<dbReference type="Proteomes" id="UP000033633">
    <property type="component" value="Unassembled WGS sequence"/>
</dbReference>
<keyword evidence="3 6" id="KW-0479">Metal-binding</keyword>
<organism evidence="8 9">
    <name type="scientific">Photobacterium halotolerans</name>
    <dbReference type="NCBI Taxonomy" id="265726"/>
    <lineage>
        <taxon>Bacteria</taxon>
        <taxon>Pseudomonadati</taxon>
        <taxon>Pseudomonadota</taxon>
        <taxon>Gammaproteobacteria</taxon>
        <taxon>Vibrionales</taxon>
        <taxon>Vibrionaceae</taxon>
        <taxon>Photobacterium</taxon>
    </lineage>
</organism>
<dbReference type="GO" id="GO:0008798">
    <property type="term" value="F:beta-aspartyl-peptidase activity"/>
    <property type="evidence" value="ECO:0007669"/>
    <property type="project" value="InterPro"/>
</dbReference>
<dbReference type="EMBL" id="JWYV01000001">
    <property type="protein sequence ID" value="KKD01745.1"/>
    <property type="molecule type" value="Genomic_DNA"/>
</dbReference>
<feature type="domain" description="Amidohydrolase-related" evidence="7">
    <location>
        <begin position="265"/>
        <end position="373"/>
    </location>
</feature>
<dbReference type="NCBIfam" id="TIGR01975">
    <property type="entry name" value="isoAsp_dipep"/>
    <property type="match status" value="1"/>
</dbReference>
<feature type="binding site" evidence="6">
    <location>
        <position position="285"/>
    </location>
    <ligand>
        <name>Zn(2+)</name>
        <dbReference type="ChEBI" id="CHEBI:29105"/>
        <label>1</label>
        <note>catalytic</note>
    </ligand>
</feature>
<dbReference type="InterPro" id="IPR006680">
    <property type="entry name" value="Amidohydro-rel"/>
</dbReference>
<dbReference type="AlphaFoldDB" id="A0A0F5VJT3"/>
<evidence type="ECO:0000256" key="6">
    <source>
        <dbReference type="PIRSR" id="PIRSR001238-3"/>
    </source>
</evidence>
<feature type="binding site" evidence="5">
    <location>
        <begin position="68"/>
        <end position="70"/>
    </location>
    <ligand>
        <name>substrate</name>
    </ligand>
</feature>
<feature type="binding site" evidence="6">
    <location>
        <position position="224"/>
    </location>
    <ligand>
        <name>Zn(2+)</name>
        <dbReference type="ChEBI" id="CHEBI:29105"/>
        <label>2</label>
        <note>catalytic</note>
    </ligand>
</feature>
<dbReference type="OrthoDB" id="9776455at2"/>
<dbReference type="RefSeq" id="WP_046219073.1">
    <property type="nucleotide sequence ID" value="NZ_JWYV01000001.1"/>
</dbReference>
<keyword evidence="3" id="KW-0482">Metalloprotease</keyword>
<dbReference type="GO" id="GO:0008237">
    <property type="term" value="F:metallopeptidase activity"/>
    <property type="evidence" value="ECO:0007669"/>
    <property type="project" value="UniProtKB-KW"/>
</dbReference>
<evidence type="ECO:0000256" key="1">
    <source>
        <dbReference type="ARBA" id="ARBA00010716"/>
    </source>
</evidence>
<dbReference type="GO" id="GO:0006508">
    <property type="term" value="P:proteolysis"/>
    <property type="evidence" value="ECO:0007669"/>
    <property type="project" value="UniProtKB-KW"/>
</dbReference>
<keyword evidence="2 3" id="KW-0378">Hydrolase</keyword>
<evidence type="ECO:0000313" key="9">
    <source>
        <dbReference type="Proteomes" id="UP000033633"/>
    </source>
</evidence>
<protein>
    <recommendedName>
        <fullName evidence="3">Isoaspartyl dipeptidase</fullName>
        <ecNumber evidence="3">3.4.19.-</ecNumber>
    </recommendedName>
</protein>
<keyword evidence="3" id="KW-0645">Protease</keyword>
<dbReference type="PIRSF" id="PIRSF001238">
    <property type="entry name" value="IadA"/>
    <property type="match status" value="1"/>
</dbReference>
<feature type="binding site" evidence="6">
    <location>
        <position position="195"/>
    </location>
    <ligand>
        <name>Zn(2+)</name>
        <dbReference type="ChEBI" id="CHEBI:29105"/>
        <label>2</label>
        <note>catalytic</note>
    </ligand>
</feature>
<dbReference type="GO" id="GO:0005737">
    <property type="term" value="C:cytoplasm"/>
    <property type="evidence" value="ECO:0007669"/>
    <property type="project" value="UniProtKB-SubCell"/>
</dbReference>
<keyword evidence="3 6" id="KW-0862">Zinc</keyword>
<evidence type="ECO:0000256" key="3">
    <source>
        <dbReference type="PIRNR" id="PIRNR001238"/>
    </source>
</evidence>
<dbReference type="Pfam" id="PF01979">
    <property type="entry name" value="Amidohydro_1"/>
    <property type="match status" value="1"/>
</dbReference>
<comment type="cofactor">
    <cofactor evidence="3 6">
        <name>Zn(2+)</name>
        <dbReference type="ChEBI" id="CHEBI:29105"/>
    </cofactor>
    <text evidence="3 6">Binds 2 Zn(2+) ions per subunit.</text>
</comment>
<dbReference type="GO" id="GO:0006046">
    <property type="term" value="P:N-acetylglucosamine catabolic process"/>
    <property type="evidence" value="ECO:0007669"/>
    <property type="project" value="TreeGrafter"/>
</dbReference>
<sequence length="377" mass="40634">MLRIIQNVRLFAPEDQGICHLVICGNRIHSVSKTLPAIPSDMAEVMDGQGMWLAPGFIDGLVHSVGGGGEGGFINRTPEIHADDMLRNGVTTAVAALGTDAITRNLPNLLGKCRELSAKGIDSYFYTGSYHLPPTTLTGSVETDLLYIPEIIGIGELALSDLRGSVIRFDDLYAIARRVRTSANLAGKKGVVFCHIGDHPDQLTLLEDLIEKTELPYSLFVPTHINRNPDLFTAGIRYARAGGYIDITTSTNQGLLDDGEVFCSEALAKALQAGVPVERISFSSDANASLPRFDADGNTIGVDTGRIASLYEGVQLAVTRYGVPFDLAIQCITSTPANALGFHSKGYIRPGFDADLVLLQPDNMHIKQVWSQGVPRI</sequence>
<dbReference type="STRING" id="265726.KY46_02870"/>
<feature type="binding site" evidence="5">
    <location>
        <position position="163"/>
    </location>
    <ligand>
        <name>substrate</name>
    </ligand>
</feature>
<evidence type="ECO:0000259" key="7">
    <source>
        <dbReference type="Pfam" id="PF01979"/>
    </source>
</evidence>
<dbReference type="InterPro" id="IPR010229">
    <property type="entry name" value="Pept_M38_dipep"/>
</dbReference>
<feature type="binding site" evidence="6">
    <location>
        <position position="63"/>
    </location>
    <ligand>
        <name>Zn(2+)</name>
        <dbReference type="ChEBI" id="CHEBI:29105"/>
        <label>1</label>
        <note>catalytic</note>
    </ligand>
</feature>
<dbReference type="Gene3D" id="3.20.20.140">
    <property type="entry name" value="Metal-dependent hydrolases"/>
    <property type="match status" value="1"/>
</dbReference>
<feature type="binding site" evidence="5">
    <location>
        <position position="227"/>
    </location>
    <ligand>
        <name>substrate</name>
    </ligand>
</feature>
<comment type="PTM">
    <text evidence="3">Carboxylation allows a single lysine to coordinate two zinc ions.</text>
</comment>
<comment type="subcellular location">
    <subcellularLocation>
        <location evidence="3">Cytoplasm</location>
    </subcellularLocation>
</comment>
<dbReference type="Gene3D" id="2.30.40.10">
    <property type="entry name" value="Urease, subunit C, domain 1"/>
    <property type="match status" value="1"/>
</dbReference>
<dbReference type="PANTHER" id="PTHR11113:SF14">
    <property type="entry name" value="N-ACETYLGLUCOSAMINE-6-PHOSPHATE DEACETYLASE"/>
    <property type="match status" value="1"/>
</dbReference>
<dbReference type="PANTHER" id="PTHR11113">
    <property type="entry name" value="N-ACETYLGLUCOSAMINE-6-PHOSPHATE DEACETYLASE"/>
    <property type="match status" value="1"/>
</dbReference>
<comment type="similarity">
    <text evidence="1">Belongs to the metallo-dependent hydrolases superfamily. NagA family.</text>
</comment>
<dbReference type="SUPFAM" id="SSF51556">
    <property type="entry name" value="Metallo-dependent hydrolases"/>
    <property type="match status" value="1"/>
</dbReference>
<feature type="active site" description="Proton acceptor" evidence="4">
    <location>
        <position position="285"/>
    </location>
</feature>
<dbReference type="SUPFAM" id="SSF51338">
    <property type="entry name" value="Composite domain of metallo-dependent hydrolases"/>
    <property type="match status" value="1"/>
</dbReference>
<dbReference type="InterPro" id="IPR011059">
    <property type="entry name" value="Metal-dep_hydrolase_composite"/>
</dbReference>
<feature type="binding site" evidence="5">
    <location>
        <position position="99"/>
    </location>
    <ligand>
        <name>substrate</name>
    </ligand>
</feature>
<feature type="binding site" evidence="5">
    <location>
        <position position="289"/>
    </location>
    <ligand>
        <name>substrate</name>
    </ligand>
</feature>